<dbReference type="Pfam" id="PF02138">
    <property type="entry name" value="Beach"/>
    <property type="match status" value="1"/>
</dbReference>
<feature type="region of interest" description="Disordered" evidence="4">
    <location>
        <begin position="1229"/>
        <end position="1268"/>
    </location>
</feature>
<dbReference type="Pfam" id="PF00400">
    <property type="entry name" value="WD40"/>
    <property type="match status" value="2"/>
</dbReference>
<dbReference type="PROSITE" id="PS00678">
    <property type="entry name" value="WD_REPEATS_1"/>
    <property type="match status" value="1"/>
</dbReference>
<evidence type="ECO:0000313" key="8">
    <source>
        <dbReference type="Proteomes" id="UP001172457"/>
    </source>
</evidence>
<keyword evidence="1 3" id="KW-0853">WD repeat</keyword>
<dbReference type="SUPFAM" id="SSF56112">
    <property type="entry name" value="Protein kinase-like (PK-like)"/>
    <property type="match status" value="2"/>
</dbReference>
<evidence type="ECO:0000259" key="5">
    <source>
        <dbReference type="PROSITE" id="PS50011"/>
    </source>
</evidence>
<name>A0AA38T7N0_9ASTR</name>
<dbReference type="InterPro" id="IPR001680">
    <property type="entry name" value="WD40_rpt"/>
</dbReference>
<dbReference type="InterPro" id="IPR000409">
    <property type="entry name" value="BEACH_dom"/>
</dbReference>
<dbReference type="EMBL" id="JARYMX010000005">
    <property type="protein sequence ID" value="KAJ9546327.1"/>
    <property type="molecule type" value="Genomic_DNA"/>
</dbReference>
<evidence type="ECO:0000313" key="7">
    <source>
        <dbReference type="EMBL" id="KAJ9546327.1"/>
    </source>
</evidence>
<keyword evidence="8" id="KW-1185">Reference proteome</keyword>
<dbReference type="InterPro" id="IPR011009">
    <property type="entry name" value="Kinase-like_dom_sf"/>
</dbReference>
<dbReference type="PANTHER" id="PTHR46866">
    <property type="entry name" value="GH12955P"/>
    <property type="match status" value="1"/>
</dbReference>
<dbReference type="GO" id="GO:0005524">
    <property type="term" value="F:ATP binding"/>
    <property type="evidence" value="ECO:0007669"/>
    <property type="project" value="InterPro"/>
</dbReference>
<dbReference type="SUPFAM" id="SSF50978">
    <property type="entry name" value="WD40 repeat-like"/>
    <property type="match status" value="1"/>
</dbReference>
<dbReference type="Gene3D" id="1.10.1540.10">
    <property type="entry name" value="BEACH domain"/>
    <property type="match status" value="1"/>
</dbReference>
<evidence type="ECO:0000256" key="4">
    <source>
        <dbReference type="SAM" id="MobiDB-lite"/>
    </source>
</evidence>
<feature type="repeat" description="WD" evidence="3">
    <location>
        <begin position="1535"/>
        <end position="1575"/>
    </location>
</feature>
<dbReference type="SMART" id="SM00320">
    <property type="entry name" value="WD40"/>
    <property type="match status" value="6"/>
</dbReference>
<organism evidence="7 8">
    <name type="scientific">Centaurea solstitialis</name>
    <name type="common">yellow star-thistle</name>
    <dbReference type="NCBI Taxonomy" id="347529"/>
    <lineage>
        <taxon>Eukaryota</taxon>
        <taxon>Viridiplantae</taxon>
        <taxon>Streptophyta</taxon>
        <taxon>Embryophyta</taxon>
        <taxon>Tracheophyta</taxon>
        <taxon>Spermatophyta</taxon>
        <taxon>Magnoliopsida</taxon>
        <taxon>eudicotyledons</taxon>
        <taxon>Gunneridae</taxon>
        <taxon>Pentapetalae</taxon>
        <taxon>asterids</taxon>
        <taxon>campanulids</taxon>
        <taxon>Asterales</taxon>
        <taxon>Asteraceae</taxon>
        <taxon>Carduoideae</taxon>
        <taxon>Cardueae</taxon>
        <taxon>Centaureinae</taxon>
        <taxon>Centaurea</taxon>
    </lineage>
</organism>
<evidence type="ECO:0000256" key="1">
    <source>
        <dbReference type="ARBA" id="ARBA00022574"/>
    </source>
</evidence>
<dbReference type="SMART" id="SM00220">
    <property type="entry name" value="S_TKc"/>
    <property type="match status" value="1"/>
</dbReference>
<evidence type="ECO:0008006" key="9">
    <source>
        <dbReference type="Google" id="ProtNLM"/>
    </source>
</evidence>
<feature type="domain" description="Protein kinase" evidence="5">
    <location>
        <begin position="153"/>
        <end position="798"/>
    </location>
</feature>
<dbReference type="PROSITE" id="PS50011">
    <property type="entry name" value="PROTEIN_KINASE_DOM"/>
    <property type="match status" value="1"/>
</dbReference>
<evidence type="ECO:0000256" key="3">
    <source>
        <dbReference type="PROSITE-ProRule" id="PRU00221"/>
    </source>
</evidence>
<dbReference type="CDD" id="cd06071">
    <property type="entry name" value="Beach"/>
    <property type="match status" value="1"/>
</dbReference>
<feature type="compositionally biased region" description="Polar residues" evidence="4">
    <location>
        <begin position="1250"/>
        <end position="1263"/>
    </location>
</feature>
<feature type="compositionally biased region" description="Basic residues" evidence="4">
    <location>
        <begin position="1236"/>
        <end position="1245"/>
    </location>
</feature>
<proteinExistence type="predicted"/>
<dbReference type="Gene3D" id="2.130.10.10">
    <property type="entry name" value="YVTN repeat-like/Quinoprotein amine dehydrogenase"/>
    <property type="match status" value="2"/>
</dbReference>
<dbReference type="InterPro" id="IPR036322">
    <property type="entry name" value="WD40_repeat_dom_sf"/>
</dbReference>
<accession>A0AA38T7N0</accession>
<dbReference type="SUPFAM" id="SSF81837">
    <property type="entry name" value="BEACH domain"/>
    <property type="match status" value="1"/>
</dbReference>
<dbReference type="Proteomes" id="UP001172457">
    <property type="component" value="Chromosome 5"/>
</dbReference>
<dbReference type="PROSITE" id="PS50294">
    <property type="entry name" value="WD_REPEATS_REGION"/>
    <property type="match status" value="1"/>
</dbReference>
<dbReference type="GO" id="GO:0004672">
    <property type="term" value="F:protein kinase activity"/>
    <property type="evidence" value="ECO:0007669"/>
    <property type="project" value="InterPro"/>
</dbReference>
<dbReference type="PANTHER" id="PTHR46866:SF1">
    <property type="entry name" value="GH12955P"/>
    <property type="match status" value="1"/>
</dbReference>
<dbReference type="InterPro" id="IPR015943">
    <property type="entry name" value="WD40/YVTN_repeat-like_dom_sf"/>
</dbReference>
<evidence type="ECO:0000259" key="6">
    <source>
        <dbReference type="PROSITE" id="PS50197"/>
    </source>
</evidence>
<dbReference type="PROSITE" id="PS50197">
    <property type="entry name" value="BEACH"/>
    <property type="match status" value="1"/>
</dbReference>
<gene>
    <name evidence="7" type="ORF">OSB04_018870</name>
</gene>
<comment type="caution">
    <text evidence="7">The sequence shown here is derived from an EMBL/GenBank/DDBJ whole genome shotgun (WGS) entry which is preliminary data.</text>
</comment>
<dbReference type="Gene3D" id="1.10.510.10">
    <property type="entry name" value="Transferase(Phosphotransferase) domain 1"/>
    <property type="match status" value="2"/>
</dbReference>
<protein>
    <recommendedName>
        <fullName evidence="9">Protein GFS12</fullName>
    </recommendedName>
</protein>
<keyword evidence="2" id="KW-0677">Repeat</keyword>
<evidence type="ECO:0000256" key="2">
    <source>
        <dbReference type="ARBA" id="ARBA00022737"/>
    </source>
</evidence>
<sequence>MEVQMCFECLQRQIQTDFSDKLLFNYAIASSSLPFGSNALVQVLNSDGEVSPHFVLMYLRINEDACFTNYINEHCPEQLTGNNHKTKDDTPLSVDQQEVSTGTPCQMAGKFEPNEPMSLSNDGRKTSLPGLGCSSSTCYFSTRFSCMRTLTALAPVSQIGPVSFPAFEEVASRFLSGISEDHVLRSLSLLIQGKATGRDSINFLNLVGVPSFTETSFPGCLRHPNIVPILSMMKSSTHINLVIPKTPYTLENILHYSPDALKSNWHIQFLMYQLLSPLRYMHGLGIAHGSICPSNVLLTDSLWCWLHIGDTLQSNSNLSRSKMSNAASPRKIGCCTKGCDSSELYADLKLSHPTDWHTVFVRWWSGELSNFEYLLFLNRVAGRRWGDHTFHTVMPWVIDFSVKPDEKNDTGWRNLYKSKWRLAKGDEQLDFTYLTSEVPHHVSDECLSELAVCSYKARRLPLSVLRTAVRSVYEPNEYPSTMHRLYQWTPDECIPEFYYDPQIFRSRHSGMSDLAVPSWAGSAEEFIRLHRDALESHRVSCQIHHWIDIIFGYKMSGEAAIAAKNVMLPPSEPTKAKSVGRRQLFSLPHPARWGVIKKACEHNTHSDLSQWQMNKVESVKHLLHDTSNLQALEEAATFIEHASHLSPLYRNDLVNENSASEESISQEKVANDKFEYATYSKLPSVIDINFLLHAIDSDDNSTPGYQDFLLWRQTASCSSNLSTDIANDIFSIGCILAELHLKRPLFNPTSLAQYLHNDVQPKLMLELPPQVKILVEACIQKEWKRRPSVESLLGSPYFPATVRSSYLFLAPLQLLSKDGSRLHYVASYAKCGALKSMGSFAAEMCAPYCLPLLLTPLSDTEAECGYIMLKEFLKCLNLKAVKALIVPVIQKILQTIGYSHMKVSLLQDSFVRELWSKIGKQIYLENIHSMVLSNLYVSPHKSSSGAASVLLIGSSDELGVPVTVHQTILPLIHCFGKGLCTDGIDAIVRIGGLFGETFIVKQILPLLKNVVRSCIEVSNVSRPEPMQSWSSLALIDCLLTLDGIVELLPNEVVVKELIEDGGCLYIQLLMIANLGIPVFQVAATSLVAVSQQIGPELTSLYVMPKLKELFEKLAFSEESRSGPGSLKVSKNKVEDEQTENKMDLVLLLYPPFASLLGIETLRQSCTTWLILEQYLLWNHKWKWEYTEESSRGGVDNINARRASYSKNPTSEYNPAKMLLHGFGWSVPQSQGDKGAKNSRPHKRLYDHHNNNSVQRHVTTSTSREQQEPWHWFPSPAPSWDGPDFLGRIGASSNEIPWKISASVIHSIRAHHGALRSFAVCQDECTFFTAGVGPGFKGSVQKWDLSRISCSTGYDGHEEVVNDICVLASSERSASCDGTIHIWNSQSGKNISVIAEHSGNSAQYGNSSTSASRIHSDQANMLDFSSLGTGILTSAYDGSLYTCMHHLETVNRLVAGTGNGSLRFIDIDQGQKLHLWRSDSVESSFPSLISSICSCGSSTKMQVNGGGSSPSWIAAGLSSGHCRLLDMRSGNLITSWQAHDGFVTKLAAPEDHLLVSSSLDKTLRVWDLRKNLASTALMVFRGHSDGVSGFSVWGQDVISISRSKIGLSSLSQQEGQHRITPQYLYTGDRESRNMSVLSNITILPFSRLFLVGTEDGYLKLCC</sequence>
<dbReference type="Pfam" id="PF00069">
    <property type="entry name" value="Pkinase"/>
    <property type="match status" value="1"/>
</dbReference>
<feature type="domain" description="BEACH" evidence="6">
    <location>
        <begin position="348"/>
        <end position="618"/>
    </location>
</feature>
<dbReference type="InterPro" id="IPR000719">
    <property type="entry name" value="Prot_kinase_dom"/>
</dbReference>
<dbReference type="SMART" id="SM01026">
    <property type="entry name" value="Beach"/>
    <property type="match status" value="1"/>
</dbReference>
<dbReference type="PROSITE" id="PS50082">
    <property type="entry name" value="WD_REPEATS_2"/>
    <property type="match status" value="1"/>
</dbReference>
<dbReference type="InterPro" id="IPR019775">
    <property type="entry name" value="WD40_repeat_CS"/>
</dbReference>
<dbReference type="InterPro" id="IPR036372">
    <property type="entry name" value="BEACH_dom_sf"/>
</dbReference>
<reference evidence="7" key="1">
    <citation type="submission" date="2023-03" db="EMBL/GenBank/DDBJ databases">
        <title>Chromosome-scale reference genome and RAD-based genetic map of yellow starthistle (Centaurea solstitialis) reveal putative structural variation and QTLs associated with invader traits.</title>
        <authorList>
            <person name="Reatini B."/>
            <person name="Cang F.A."/>
            <person name="Jiang Q."/>
            <person name="Mckibben M.T.W."/>
            <person name="Barker M.S."/>
            <person name="Rieseberg L.H."/>
            <person name="Dlugosch K.M."/>
        </authorList>
    </citation>
    <scope>NUCLEOTIDE SEQUENCE</scope>
    <source>
        <strain evidence="7">CAN-66</strain>
        <tissue evidence="7">Leaf</tissue>
    </source>
</reference>